<evidence type="ECO:0000313" key="11">
    <source>
        <dbReference type="EMBL" id="KAJ0963541.1"/>
    </source>
</evidence>
<evidence type="ECO:0000256" key="4">
    <source>
        <dbReference type="ARBA" id="ARBA00022676"/>
    </source>
</evidence>
<feature type="transmembrane region" description="Helical" evidence="10">
    <location>
        <begin position="524"/>
        <end position="546"/>
    </location>
</feature>
<feature type="transmembrane region" description="Helical" evidence="10">
    <location>
        <begin position="919"/>
        <end position="937"/>
    </location>
</feature>
<evidence type="ECO:0000256" key="8">
    <source>
        <dbReference type="ARBA" id="ARBA00022989"/>
    </source>
</evidence>
<evidence type="ECO:0000313" key="12">
    <source>
        <dbReference type="Proteomes" id="UP001085076"/>
    </source>
</evidence>
<comment type="caution">
    <text evidence="11">The sequence shown here is derived from an EMBL/GenBank/DDBJ whole genome shotgun (WGS) entry which is preliminary data.</text>
</comment>
<feature type="transmembrane region" description="Helical" evidence="10">
    <location>
        <begin position="1038"/>
        <end position="1059"/>
    </location>
</feature>
<evidence type="ECO:0000256" key="10">
    <source>
        <dbReference type="SAM" id="Phobius"/>
    </source>
</evidence>
<dbReference type="GO" id="GO:0015031">
    <property type="term" value="P:protein transport"/>
    <property type="evidence" value="ECO:0007669"/>
    <property type="project" value="UniProtKB-KW"/>
</dbReference>
<keyword evidence="8 10" id="KW-1133">Transmembrane helix</keyword>
<protein>
    <recommendedName>
        <fullName evidence="13">Oligopeptide transporter 3</fullName>
    </recommendedName>
</protein>
<feature type="transmembrane region" description="Helical" evidence="10">
    <location>
        <begin position="145"/>
        <end position="165"/>
    </location>
</feature>
<dbReference type="Proteomes" id="UP001085076">
    <property type="component" value="Miscellaneous, Linkage group lg09"/>
</dbReference>
<evidence type="ECO:0000256" key="7">
    <source>
        <dbReference type="ARBA" id="ARBA00022927"/>
    </source>
</evidence>
<keyword evidence="9 10" id="KW-0472">Membrane</keyword>
<dbReference type="AlphaFoldDB" id="A0A9D5H509"/>
<dbReference type="GO" id="GO:0016020">
    <property type="term" value="C:membrane"/>
    <property type="evidence" value="ECO:0007669"/>
    <property type="project" value="UniProtKB-SubCell"/>
</dbReference>
<dbReference type="FunFam" id="3.90.550.10:FF:000067">
    <property type="entry name" value="Hexosyltransferase"/>
    <property type="match status" value="1"/>
</dbReference>
<dbReference type="InterPro" id="IPR002495">
    <property type="entry name" value="Glyco_trans_8"/>
</dbReference>
<feature type="transmembrane region" description="Helical" evidence="10">
    <location>
        <begin position="472"/>
        <end position="488"/>
    </location>
</feature>
<feature type="transmembrane region" description="Helical" evidence="10">
    <location>
        <begin position="1098"/>
        <end position="1121"/>
    </location>
</feature>
<keyword evidence="5 10" id="KW-0812">Transmembrane</keyword>
<feature type="transmembrane region" description="Helical" evidence="10">
    <location>
        <begin position="208"/>
        <end position="226"/>
    </location>
</feature>
<feature type="transmembrane region" description="Helical" evidence="10">
    <location>
        <begin position="62"/>
        <end position="84"/>
    </location>
</feature>
<dbReference type="CDD" id="cd02537">
    <property type="entry name" value="GT8_Glycogenin"/>
    <property type="match status" value="1"/>
</dbReference>
<accession>A0A9D5H509</accession>
<dbReference type="GO" id="GO:0016757">
    <property type="term" value="F:glycosyltransferase activity"/>
    <property type="evidence" value="ECO:0007669"/>
    <property type="project" value="UniProtKB-KW"/>
</dbReference>
<evidence type="ECO:0000256" key="5">
    <source>
        <dbReference type="ARBA" id="ARBA00022692"/>
    </source>
</evidence>
<dbReference type="Gene3D" id="3.90.550.10">
    <property type="entry name" value="Spore Coat Polysaccharide Biosynthesis Protein SpsA, Chain A"/>
    <property type="match status" value="1"/>
</dbReference>
<dbReference type="NCBIfam" id="TIGR00728">
    <property type="entry name" value="OPT_sfam"/>
    <property type="match status" value="1"/>
</dbReference>
<evidence type="ECO:0000256" key="1">
    <source>
        <dbReference type="ARBA" id="ARBA00004141"/>
    </source>
</evidence>
<feature type="transmembrane region" description="Helical" evidence="10">
    <location>
        <begin position="283"/>
        <end position="303"/>
    </location>
</feature>
<feature type="transmembrane region" description="Helical" evidence="10">
    <location>
        <begin position="412"/>
        <end position="432"/>
    </location>
</feature>
<keyword evidence="7" id="KW-0653">Protein transport</keyword>
<keyword evidence="4" id="KW-0808">Transferase</keyword>
<evidence type="ECO:0000256" key="6">
    <source>
        <dbReference type="ARBA" id="ARBA00022856"/>
    </source>
</evidence>
<evidence type="ECO:0008006" key="13">
    <source>
        <dbReference type="Google" id="ProtNLM"/>
    </source>
</evidence>
<dbReference type="SUPFAM" id="SSF53448">
    <property type="entry name" value="Nucleotide-diphospho-sugar transferases"/>
    <property type="match status" value="1"/>
</dbReference>
<name>A0A9D5H509_9LILI</name>
<keyword evidence="12" id="KW-1185">Reference proteome</keyword>
<dbReference type="InterPro" id="IPR029044">
    <property type="entry name" value="Nucleotide-diphossugar_trans"/>
</dbReference>
<dbReference type="NCBIfam" id="TIGR00727">
    <property type="entry name" value="ISP4_OPT"/>
    <property type="match status" value="1"/>
</dbReference>
<evidence type="ECO:0000256" key="9">
    <source>
        <dbReference type="ARBA" id="ARBA00023136"/>
    </source>
</evidence>
<evidence type="ECO:0000256" key="2">
    <source>
        <dbReference type="ARBA" id="ARBA00005484"/>
    </source>
</evidence>
<reference evidence="11" key="1">
    <citation type="submission" date="2021-03" db="EMBL/GenBank/DDBJ databases">
        <authorList>
            <person name="Li Z."/>
            <person name="Yang C."/>
        </authorList>
    </citation>
    <scope>NUCLEOTIDE SEQUENCE</scope>
    <source>
        <strain evidence="11">Dzin_1.0</strain>
        <tissue evidence="11">Leaf</tissue>
    </source>
</reference>
<comment type="similarity">
    <text evidence="2">Belongs to the oligopeptide OPT transporter (TC 2.A.67.1) family.</text>
</comment>
<feature type="transmembrane region" description="Helical" evidence="10">
    <location>
        <begin position="1001"/>
        <end position="1026"/>
    </location>
</feature>
<dbReference type="OrthoDB" id="9986677at2759"/>
<dbReference type="InterPro" id="IPR004813">
    <property type="entry name" value="OPT"/>
</dbReference>
<dbReference type="Pfam" id="PF01501">
    <property type="entry name" value="Glyco_transf_8"/>
    <property type="match status" value="1"/>
</dbReference>
<comment type="subcellular location">
    <subcellularLocation>
        <location evidence="1">Membrane</location>
        <topology evidence="1">Multi-pass membrane protein</topology>
    </subcellularLocation>
</comment>
<feature type="transmembrane region" description="Helical" evidence="10">
    <location>
        <begin position="438"/>
        <end position="460"/>
    </location>
</feature>
<feature type="transmembrane region" description="Helical" evidence="10">
    <location>
        <begin position="35"/>
        <end position="55"/>
    </location>
</feature>
<proteinExistence type="inferred from homology"/>
<keyword evidence="6" id="KW-0571">Peptide transport</keyword>
<evidence type="ECO:0000256" key="3">
    <source>
        <dbReference type="ARBA" id="ARBA00022448"/>
    </source>
</evidence>
<dbReference type="Pfam" id="PF03169">
    <property type="entry name" value="OPT"/>
    <property type="match status" value="1"/>
</dbReference>
<dbReference type="PANTHER" id="PTHR22601">
    <property type="entry name" value="ISP4 LIKE PROTEIN"/>
    <property type="match status" value="1"/>
</dbReference>
<dbReference type="EMBL" id="JAGGNH010000009">
    <property type="protein sequence ID" value="KAJ0963541.1"/>
    <property type="molecule type" value="Genomic_DNA"/>
</dbReference>
<organism evidence="11 12">
    <name type="scientific">Dioscorea zingiberensis</name>
    <dbReference type="NCBI Taxonomy" id="325984"/>
    <lineage>
        <taxon>Eukaryota</taxon>
        <taxon>Viridiplantae</taxon>
        <taxon>Streptophyta</taxon>
        <taxon>Embryophyta</taxon>
        <taxon>Tracheophyta</taxon>
        <taxon>Spermatophyta</taxon>
        <taxon>Magnoliopsida</taxon>
        <taxon>Liliopsida</taxon>
        <taxon>Dioscoreales</taxon>
        <taxon>Dioscoreaceae</taxon>
        <taxon>Dioscorea</taxon>
    </lineage>
</organism>
<dbReference type="InterPro" id="IPR004648">
    <property type="entry name" value="Oligpept_transpt"/>
</dbReference>
<keyword evidence="4" id="KW-0328">Glycosyltransferase</keyword>
<gene>
    <name evidence="11" type="ORF">J5N97_028663</name>
</gene>
<dbReference type="GO" id="GO:0035673">
    <property type="term" value="F:oligopeptide transmembrane transporter activity"/>
    <property type="evidence" value="ECO:0007669"/>
    <property type="project" value="InterPro"/>
</dbReference>
<feature type="transmembrane region" description="Helical" evidence="10">
    <location>
        <begin position="1127"/>
        <end position="1146"/>
    </location>
</feature>
<keyword evidence="3" id="KW-0813">Transport</keyword>
<reference evidence="11" key="2">
    <citation type="journal article" date="2022" name="Hortic Res">
        <title>The genome of Dioscorea zingiberensis sheds light on the biosynthesis, origin and evolution of the medicinally important diosgenin saponins.</title>
        <authorList>
            <person name="Li Y."/>
            <person name="Tan C."/>
            <person name="Li Z."/>
            <person name="Guo J."/>
            <person name="Li S."/>
            <person name="Chen X."/>
            <person name="Wang C."/>
            <person name="Dai X."/>
            <person name="Yang H."/>
            <person name="Song W."/>
            <person name="Hou L."/>
            <person name="Xu J."/>
            <person name="Tong Z."/>
            <person name="Xu A."/>
            <person name="Yuan X."/>
            <person name="Wang W."/>
            <person name="Yang Q."/>
            <person name="Chen L."/>
            <person name="Sun Z."/>
            <person name="Wang K."/>
            <person name="Pan B."/>
            <person name="Chen J."/>
            <person name="Bao Y."/>
            <person name="Liu F."/>
            <person name="Qi X."/>
            <person name="Gang D.R."/>
            <person name="Wen J."/>
            <person name="Li J."/>
        </authorList>
    </citation>
    <scope>NUCLEOTIDE SEQUENCE</scope>
    <source>
        <strain evidence="11">Dzin_1.0</strain>
    </source>
</reference>
<sequence length="1173" mass="131586">MAAKAPAEETERCPIEEVALVVPETDDPSLPVMTFRAWTLGITSCVLLIFLNTFFTFRTQPLTISAILMQIAVLPIGRFMATILPNKQVTLFRGYWSFNLNPGPFNIKEHVIITIFANCGVSIGGGDAYSIGAITVMKAYYKQTLSFLCGILIVLTTQILGYGWAGMLRRYLVEPAEMWWPSNLAQVSLFRALHEKDPKSKGPTRMQFFLIFFVASFAYYALPGYLFPMLTFFSWVCLVWPHSITAQQIGSGYHGLGVGAFTLDWAGISAYHGSPLVTPFSSILNIAVGFIMFIYIIVPLCYWKYNTFDARKFPIFSNQLFTTTGQKYDTTKILTPDFDLNVAAYENYGKLYLSPLFALSIGSGFARFTATITHVLLFHGSDIWKQSKSAMNSVKLDIHAKLMRNYKQVPQWWFLILLAGSIFFSLLMSFIWKEDVQLPWWGMLFAFGLAWLVTLPIGVIQATTNQQPGYDIIAQFMIGYVLPGKPIANLLFKIYGRISTVHALSFLSDLKLGHYMKIPPRCMYTAQLVGTIIAGFVNLGVAWWMLDSIENICDVDALHPDSPWTCPKYRVTFDASVIWGLIGPARLFGHGGLYRNLCKPLSEQEVRGLCEKAKEILMEESNVQRMRLVISKLWFCLVLFAMLGSRGCAAVASNEAYVTLLYGDEFLLGVRVLGKSIRDTGSTRDMVALVSDGVSDYAKQLLKADGWIVDRISLLANPNQVRPKRFWGVYTKLKIFNLTRYKKVVYLDADTIVLKNIDELFRCGKFCANLKHSERLNSGVMVVEPSETVFKDMMKKVNTLYSYTGGDQGFLNTYYAGFANAHVFEPNISSKELNDRPVPEMERLSTLYNADVGLYMLANKWMVDEKELKVIHYTLGPLKPWDWWTAWLLKPVDIWQTVREQLAETLPGTGGGRNPDVQFVVKILFVLPLCALFLCYYQSFVKINKDSVNSFCRSSPCDYVRHIYYKFKSGGGLPVYSSVSSSSIANPTQQFANGAHSKVPAYLGGVSVMVCFIAALLSVALAFTVIPRQVMPWTGLLLMYEWTFAAFFIMYGSYLRVIYQWGKTTGGRAGTTLTRSDSSDYNSGKGHQRHGSDCDSAIWFYGTGMALLAVIIPSLPCLLGITALFSSLGLMVAGGIVLASFMTYASEHLAIRTFFRGLEDRELPRSRGLCLLC</sequence>